<dbReference type="Pfam" id="PF21843">
    <property type="entry name" value="DUF6902"/>
    <property type="match status" value="1"/>
</dbReference>
<evidence type="ECO:0000313" key="1">
    <source>
        <dbReference type="EMBL" id="MDQ2088489.1"/>
    </source>
</evidence>
<dbReference type="AlphaFoldDB" id="A0AAE4B3L0"/>
<sequence length="365" mass="41078">MSNVVHLNVPSRSDREAQRHAALLRSFAQHRRLGDDVFWLKENAELLNILECTGTRPAAAALAVHEKVYVRVEQRLGFFPQYYRFLLSICLDLEDLGFGGKKGEVLVDWVAGEGLVEAELSDLQRGEARRLMLRRGVDPLAHDDGLDDRLRGFIARPATFALPNKKAAYELTHTVFYLSEYGRRDPRIDADTRQSLDFAGTLAFLDQNADLLAEICIAMRYAGLTPPQIWEDWLAAHLRGFAVERGEHLPVGDDYHEYFVCNWLMAAAGGTAFTGRFEEGRMAFFRPETGFGPLREISECMFHLENRTGDWARMRGVVAERLSEAGHRILSLAEAASQDFERFFSGFARTGLGAGLPPSRQEARA</sequence>
<reference evidence="1" key="1">
    <citation type="submission" date="2022-07" db="EMBL/GenBank/DDBJ databases">
        <authorList>
            <person name="Otstavnykh N."/>
            <person name="Isaeva M."/>
            <person name="Bystritskaya E."/>
        </authorList>
    </citation>
    <scope>NUCLEOTIDE SEQUENCE</scope>
    <source>
        <strain evidence="1">KCTC 52189</strain>
    </source>
</reference>
<dbReference type="RefSeq" id="WP_306733756.1">
    <property type="nucleotide sequence ID" value="NZ_JANHAX010000001.1"/>
</dbReference>
<keyword evidence="2" id="KW-1185">Reference proteome</keyword>
<evidence type="ECO:0000313" key="2">
    <source>
        <dbReference type="Proteomes" id="UP001226762"/>
    </source>
</evidence>
<gene>
    <name evidence="1" type="ORF">NO357_01070</name>
</gene>
<dbReference type="Proteomes" id="UP001226762">
    <property type="component" value="Unassembled WGS sequence"/>
</dbReference>
<proteinExistence type="predicted"/>
<dbReference type="InterPro" id="IPR054197">
    <property type="entry name" value="DUF6902"/>
</dbReference>
<organism evidence="1 2">
    <name type="scientific">Marimonas arenosa</name>
    <dbReference type="NCBI Taxonomy" id="1795305"/>
    <lineage>
        <taxon>Bacteria</taxon>
        <taxon>Pseudomonadati</taxon>
        <taxon>Pseudomonadota</taxon>
        <taxon>Alphaproteobacteria</taxon>
        <taxon>Rhodobacterales</taxon>
        <taxon>Paracoccaceae</taxon>
        <taxon>Marimonas</taxon>
    </lineage>
</organism>
<accession>A0AAE4B3L0</accession>
<dbReference type="EMBL" id="JANHAX010000001">
    <property type="protein sequence ID" value="MDQ2088489.1"/>
    <property type="molecule type" value="Genomic_DNA"/>
</dbReference>
<reference evidence="1" key="2">
    <citation type="submission" date="2023-02" db="EMBL/GenBank/DDBJ databases">
        <title>'Rhodoalgimonas zhirmunskyi' gen. nov., isolated from a red alga.</title>
        <authorList>
            <person name="Nedashkovskaya O.I."/>
            <person name="Otstavnykh N.Y."/>
            <person name="Bystritskaya E.P."/>
            <person name="Balabanova L.A."/>
            <person name="Isaeva M.P."/>
        </authorList>
    </citation>
    <scope>NUCLEOTIDE SEQUENCE</scope>
    <source>
        <strain evidence="1">KCTC 52189</strain>
    </source>
</reference>
<name>A0AAE4B3L0_9RHOB</name>
<protein>
    <submittedName>
        <fullName evidence="1">Uncharacterized protein</fullName>
    </submittedName>
</protein>
<comment type="caution">
    <text evidence="1">The sequence shown here is derived from an EMBL/GenBank/DDBJ whole genome shotgun (WGS) entry which is preliminary data.</text>
</comment>